<accession>A0A1S3FEQ9</accession>
<keyword evidence="2 8" id="KW-0812">Transmembrane</keyword>
<evidence type="ECO:0000256" key="3">
    <source>
        <dbReference type="ARBA" id="ARBA00022989"/>
    </source>
</evidence>
<feature type="signal peptide" evidence="9">
    <location>
        <begin position="1"/>
        <end position="28"/>
    </location>
</feature>
<proteinExistence type="predicted"/>
<keyword evidence="6" id="KW-0245">EGF-like domain</keyword>
<dbReference type="SMART" id="SM00216">
    <property type="entry name" value="VWD"/>
    <property type="match status" value="1"/>
</dbReference>
<feature type="domain" description="AMOP" evidence="11">
    <location>
        <begin position="272"/>
        <end position="387"/>
    </location>
</feature>
<dbReference type="Proteomes" id="UP000081671">
    <property type="component" value="Unplaced"/>
</dbReference>
<dbReference type="PANTHER" id="PTHR13802">
    <property type="entry name" value="MUCIN 4-RELATED"/>
    <property type="match status" value="1"/>
</dbReference>
<keyword evidence="14" id="KW-1185">Reference proteome</keyword>
<evidence type="ECO:0000313" key="15">
    <source>
        <dbReference type="RefSeq" id="XP_012874770.1"/>
    </source>
</evidence>
<dbReference type="SMART" id="SM00181">
    <property type="entry name" value="EGF"/>
    <property type="match status" value="4"/>
</dbReference>
<dbReference type="SMART" id="SM00539">
    <property type="entry name" value="NIDO"/>
    <property type="match status" value="1"/>
</dbReference>
<evidence type="ECO:0000259" key="12">
    <source>
        <dbReference type="PROSITE" id="PS51220"/>
    </source>
</evidence>
<evidence type="ECO:0000256" key="7">
    <source>
        <dbReference type="SAM" id="MobiDB-lite"/>
    </source>
</evidence>
<keyword evidence="5 6" id="KW-1015">Disulfide bond</keyword>
<dbReference type="InterPro" id="IPR003886">
    <property type="entry name" value="NIDO_dom"/>
</dbReference>
<dbReference type="GO" id="GO:0007160">
    <property type="term" value="P:cell-matrix adhesion"/>
    <property type="evidence" value="ECO:0007669"/>
    <property type="project" value="InterPro"/>
</dbReference>
<dbReference type="CTD" id="4585"/>
<dbReference type="PROSITE" id="PS51220">
    <property type="entry name" value="NIDO"/>
    <property type="match status" value="1"/>
</dbReference>
<name>A0A1S3FEQ9_DIPOR</name>
<evidence type="ECO:0000259" key="11">
    <source>
        <dbReference type="PROSITE" id="PS50856"/>
    </source>
</evidence>
<dbReference type="PROSITE" id="PS50856">
    <property type="entry name" value="AMOP"/>
    <property type="match status" value="1"/>
</dbReference>
<evidence type="ECO:0000256" key="5">
    <source>
        <dbReference type="ARBA" id="ARBA00023157"/>
    </source>
</evidence>
<dbReference type="Pfam" id="PF06119">
    <property type="entry name" value="NIDO"/>
    <property type="match status" value="1"/>
</dbReference>
<dbReference type="InterPro" id="IPR000742">
    <property type="entry name" value="EGF"/>
</dbReference>
<dbReference type="InParanoid" id="A0A1S3FEQ9"/>
<feature type="domain" description="VWFD" evidence="13">
    <location>
        <begin position="399"/>
        <end position="599"/>
    </location>
</feature>
<evidence type="ECO:0000256" key="8">
    <source>
        <dbReference type="SAM" id="Phobius"/>
    </source>
</evidence>
<dbReference type="InterPro" id="IPR051495">
    <property type="entry name" value="Epithelial_Barrier/Signaling"/>
</dbReference>
<dbReference type="RefSeq" id="XP_012874770.1">
    <property type="nucleotide sequence ID" value="XM_013019316.1"/>
</dbReference>
<dbReference type="InterPro" id="IPR056619">
    <property type="entry name" value="C8-3_MUC4"/>
</dbReference>
<dbReference type="KEGG" id="dord:105987896"/>
<dbReference type="InterPro" id="IPR005533">
    <property type="entry name" value="AMOP_dom"/>
</dbReference>
<dbReference type="PROSITE" id="PS50026">
    <property type="entry name" value="EGF_3"/>
    <property type="match status" value="2"/>
</dbReference>
<reference evidence="15" key="1">
    <citation type="submission" date="2025-08" db="UniProtKB">
        <authorList>
            <consortium name="RefSeq"/>
        </authorList>
    </citation>
    <scope>IDENTIFICATION</scope>
    <source>
        <tissue evidence="15">Kidney</tissue>
    </source>
</reference>
<organism evidence="14 15">
    <name type="scientific">Dipodomys ordii</name>
    <name type="common">Ord's kangaroo rat</name>
    <dbReference type="NCBI Taxonomy" id="10020"/>
    <lineage>
        <taxon>Eukaryota</taxon>
        <taxon>Metazoa</taxon>
        <taxon>Chordata</taxon>
        <taxon>Craniata</taxon>
        <taxon>Vertebrata</taxon>
        <taxon>Euteleostomi</taxon>
        <taxon>Mammalia</taxon>
        <taxon>Eutheria</taxon>
        <taxon>Euarchontoglires</taxon>
        <taxon>Glires</taxon>
        <taxon>Rodentia</taxon>
        <taxon>Castorimorpha</taxon>
        <taxon>Heteromyidae</taxon>
        <taxon>Dipodomyinae</taxon>
        <taxon>Dipodomys</taxon>
    </lineage>
</organism>
<dbReference type="PANTHER" id="PTHR13802:SF52">
    <property type="entry name" value="MUCIN-4"/>
    <property type="match status" value="1"/>
</dbReference>
<evidence type="ECO:0000259" key="13">
    <source>
        <dbReference type="PROSITE" id="PS51233"/>
    </source>
</evidence>
<dbReference type="PROSITE" id="PS51233">
    <property type="entry name" value="VWFD"/>
    <property type="match status" value="1"/>
</dbReference>
<feature type="domain" description="EGF-like" evidence="10">
    <location>
        <begin position="1041"/>
        <end position="1080"/>
    </location>
</feature>
<evidence type="ECO:0000259" key="10">
    <source>
        <dbReference type="PROSITE" id="PS50026"/>
    </source>
</evidence>
<feature type="disulfide bond" evidence="6">
    <location>
        <begin position="864"/>
        <end position="873"/>
    </location>
</feature>
<evidence type="ECO:0000256" key="4">
    <source>
        <dbReference type="ARBA" id="ARBA00023136"/>
    </source>
</evidence>
<feature type="chain" id="PRO_5010248100" evidence="9">
    <location>
        <begin position="29"/>
        <end position="1129"/>
    </location>
</feature>
<evidence type="ECO:0000256" key="1">
    <source>
        <dbReference type="ARBA" id="ARBA00004370"/>
    </source>
</evidence>
<dbReference type="AlphaFoldDB" id="A0A1S3FEQ9"/>
<comment type="subcellular location">
    <subcellularLocation>
        <location evidence="1">Membrane</location>
    </subcellularLocation>
</comment>
<dbReference type="OrthoDB" id="4405280at2759"/>
<feature type="domain" description="NIDO" evidence="12">
    <location>
        <begin position="116"/>
        <end position="271"/>
    </location>
</feature>
<comment type="caution">
    <text evidence="6">Lacks conserved residue(s) required for the propagation of feature annotation.</text>
</comment>
<evidence type="ECO:0000313" key="14">
    <source>
        <dbReference type="Proteomes" id="UP000081671"/>
    </source>
</evidence>
<dbReference type="GO" id="GO:0005176">
    <property type="term" value="F:ErbB-2 class receptor binding"/>
    <property type="evidence" value="ECO:0007669"/>
    <property type="project" value="TreeGrafter"/>
</dbReference>
<feature type="transmembrane region" description="Helical" evidence="8">
    <location>
        <begin position="1086"/>
        <end position="1111"/>
    </location>
</feature>
<feature type="compositionally biased region" description="Low complexity" evidence="7">
    <location>
        <begin position="46"/>
        <end position="66"/>
    </location>
</feature>
<dbReference type="Pfam" id="PF00094">
    <property type="entry name" value="VWD"/>
    <property type="match status" value="1"/>
</dbReference>
<sequence>MRPPHWRRVPWVLLSCLCSHLLWPVVQGAVTNTLRPRSPSPPSTSPPTLTTSTASASTGSSSTAPRLPTQPLGEPYTQFTDNGQIIFPESDYHIFSYPNPPSRGFTRWDTVAMVAPFWDDADFSNHRGAMFYQEYETLYGEYNSLVRQVDTWIKQFTDSWDYNAKWTLKITWVKVPAYPAQWTIGTNTYQAILTTDGSRSYALFLYQRGGMQWDVTQRRHSSVVMGFSSGDGYFENSPLMSQPVWKKYRPDQFLDPKLGLQGLQVYRLHREERPNFRLMCLRWLNTQPQRPSWGWSHISCPCSWQQGQWDLRFQPIRTGWWDSNSRKLCSFSSWRGGVCCRYGPWGEFREGWSVQSHWHFDQELEPQNWCCRWNDKPFLCDLYWQRRPRISCAGYRPPRPAWTFGDPHIVTFDDASYTFNGLGDFLLARASDENSSFLLQGRTAQTPTANATNFIAFAAQYNSSTVGPITVQWLLEFNNTIRVLHNHHDVTFETNHVDAEGLQIFNTTGLLLTRNGSQISASFDGTVTITVIALSNILHASSNLPEEYQNRTEGLLGVWNNNPEDDFRMPNGSTIPRNSSEETLYHYGMTWQINGTGLLGNRTGSLPSNFTPVFLSQLTMRNNNSLVAECNEDKPCTYDFLVTGNIDLGRHTRMASEQYQRMNTSLNQNPPSISGPSVVEAYKGKPIKIQFSSNSENITFTLRDHCNDSKLFENGTFLWKPTSLGPCTLDILARDSRTGLSSALQPKAVVCFCKANSQCFFNQTKRVGNSSLEVASCKCDEDSFGLYCERTMDPCDQQCFPNVRCIPRKGCEACPPNMTGDGRHCAALEDLFHCVNHSCPVNYCYNQGHCYISQTPDCQPTCTCPPAFTDTRCFLAGNNFTPAIYGDLPLRVIHLTLKEGENASVADVNASVAYRLETLEVRTFLRNSQVQPIFQSTLTPGHTIQHWLVTSEFQYRPRGPIIHFLNNQLREAIVEAFLQAPRGRQKRNVEPKNNVYFYPISKGDVHDRMAVNLSTLETYFKCDGYKGYRLAYDPQSGFTCVSPCSENYCHHGGQCQHLPDGPRCSCLSFAIYTSWGERCERLSVKLGAFLGILFGALGALLLLGIAVFVSLRVCGRFRAKNSYPLSPES</sequence>
<evidence type="ECO:0000256" key="6">
    <source>
        <dbReference type="PROSITE-ProRule" id="PRU00076"/>
    </source>
</evidence>
<keyword evidence="3 8" id="KW-1133">Transmembrane helix</keyword>
<evidence type="ECO:0000256" key="2">
    <source>
        <dbReference type="ARBA" id="ARBA00022692"/>
    </source>
</evidence>
<evidence type="ECO:0000256" key="9">
    <source>
        <dbReference type="SAM" id="SignalP"/>
    </source>
</evidence>
<dbReference type="GO" id="GO:0016020">
    <property type="term" value="C:membrane"/>
    <property type="evidence" value="ECO:0007669"/>
    <property type="project" value="UniProtKB-SubCell"/>
</dbReference>
<dbReference type="SMART" id="SM00723">
    <property type="entry name" value="AMOP"/>
    <property type="match status" value="1"/>
</dbReference>
<keyword evidence="9" id="KW-0732">Signal</keyword>
<keyword evidence="4 8" id="KW-0472">Membrane</keyword>
<dbReference type="GeneID" id="105987896"/>
<dbReference type="Pfam" id="PF23263">
    <property type="entry name" value="C8-3_MUC4"/>
    <property type="match status" value="1"/>
</dbReference>
<gene>
    <name evidence="15" type="primary">Muc4</name>
</gene>
<feature type="region of interest" description="Disordered" evidence="7">
    <location>
        <begin position="32"/>
        <end position="74"/>
    </location>
</feature>
<dbReference type="InterPro" id="IPR001846">
    <property type="entry name" value="VWF_type-D"/>
</dbReference>
<feature type="domain" description="EGF-like" evidence="10">
    <location>
        <begin position="835"/>
        <end position="874"/>
    </location>
</feature>
<protein>
    <submittedName>
        <fullName evidence="15">Mucin-4</fullName>
    </submittedName>
</protein>